<evidence type="ECO:0000256" key="2">
    <source>
        <dbReference type="ARBA" id="ARBA00010432"/>
    </source>
</evidence>
<evidence type="ECO:0000256" key="8">
    <source>
        <dbReference type="SAM" id="MobiDB-lite"/>
    </source>
</evidence>
<dbReference type="GeneID" id="115823211"/>
<keyword evidence="11" id="KW-1185">Reference proteome</keyword>
<sequence length="273" mass="30375">MPDLQELSKALDELPDPITNVAVLASRKEAPANYYVVAQTTDGLDADLWKDGLFKSKVTRYLCFTRAFSSENSQVQNVVVDMKLTDLRDPLLEGFVPVQLTTDTQEQALRKKRLCMKLVPRHSTDMAICDVIITGKTKTGPPNYTFIGDLNSMGIWYRMRNTPKIKAAASQAAQSVPANAPDQARQKAMPHGSTLPKRNTVRPDYEDQSSNSKSSSAVDDIPFMISEKFVTKPSAMQPVNLMGITIKSVPEIEQEYAYSFQTELSTSEYLSHS</sequence>
<comment type="function">
    <text evidence="7">Component of the ESCRT-I complex, a regulator of vesicular trafficking process. Required for the sorting of endocytic ubiquitinated cargos into multivesicular bodies.</text>
</comment>
<evidence type="ECO:0000256" key="6">
    <source>
        <dbReference type="ARBA" id="ARBA00023136"/>
    </source>
</evidence>
<dbReference type="GO" id="GO:0015031">
    <property type="term" value="P:protein transport"/>
    <property type="evidence" value="ECO:0007669"/>
    <property type="project" value="UniProtKB-KW"/>
</dbReference>
<feature type="region of interest" description="Disordered" evidence="8">
    <location>
        <begin position="168"/>
        <end position="217"/>
    </location>
</feature>
<proteinExistence type="inferred from homology"/>
<dbReference type="GO" id="GO:0031902">
    <property type="term" value="C:late endosome membrane"/>
    <property type="evidence" value="ECO:0007669"/>
    <property type="project" value="UniProtKB-SubCell"/>
</dbReference>
<reference evidence="12" key="1">
    <citation type="submission" date="2025-08" db="UniProtKB">
        <authorList>
            <consortium name="RefSeq"/>
        </authorList>
    </citation>
    <scope>IDENTIFICATION</scope>
</reference>
<dbReference type="OrthoDB" id="6021306at2759"/>
<dbReference type="FunFam" id="2.100.10.50:FF:000002">
    <property type="entry name" value="Multivesicular body subunit 12B"/>
    <property type="match status" value="1"/>
</dbReference>
<dbReference type="CTD" id="100004330"/>
<comment type="similarity">
    <text evidence="2">Belongs to the MVB12 family.</text>
</comment>
<dbReference type="Proteomes" id="UP000504632">
    <property type="component" value="Chromosome 1"/>
</dbReference>
<dbReference type="Pfam" id="PF10240">
    <property type="entry name" value="DUF2464"/>
    <property type="match status" value="1"/>
</dbReference>
<keyword evidence="5" id="KW-0653">Protein transport</keyword>
<dbReference type="InterPro" id="IPR040297">
    <property type="entry name" value="MVB12B"/>
</dbReference>
<dbReference type="InterPro" id="IPR023341">
    <property type="entry name" value="MABP"/>
</dbReference>
<comment type="subcellular location">
    <subcellularLocation>
        <location evidence="1">Late endosome membrane</location>
        <topology evidence="1">Peripheral membrane protein</topology>
    </subcellularLocation>
</comment>
<evidence type="ECO:0000313" key="12">
    <source>
        <dbReference type="RefSeq" id="XP_030643106.1"/>
    </source>
</evidence>
<evidence type="ECO:0000256" key="5">
    <source>
        <dbReference type="ARBA" id="ARBA00022927"/>
    </source>
</evidence>
<dbReference type="InterPro" id="IPR018798">
    <property type="entry name" value="MVB12A/B"/>
</dbReference>
<protein>
    <submittedName>
        <fullName evidence="12">Multivesicular body subunit 12Bb</fullName>
    </submittedName>
</protein>
<dbReference type="GO" id="GO:0019075">
    <property type="term" value="P:virus maturation"/>
    <property type="evidence" value="ECO:0007669"/>
    <property type="project" value="TreeGrafter"/>
</dbReference>
<dbReference type="InterPro" id="IPR023340">
    <property type="entry name" value="UMA"/>
</dbReference>
<dbReference type="GO" id="GO:0046755">
    <property type="term" value="P:viral budding"/>
    <property type="evidence" value="ECO:0007669"/>
    <property type="project" value="TreeGrafter"/>
</dbReference>
<accession>A0A6J2WIF1</accession>
<evidence type="ECO:0000256" key="1">
    <source>
        <dbReference type="ARBA" id="ARBA00004633"/>
    </source>
</evidence>
<feature type="compositionally biased region" description="Low complexity" evidence="8">
    <location>
        <begin position="168"/>
        <end position="181"/>
    </location>
</feature>
<dbReference type="Gene3D" id="2.100.10.50">
    <property type="match status" value="1"/>
</dbReference>
<dbReference type="GO" id="GO:0042058">
    <property type="term" value="P:regulation of epidermal growth factor receptor signaling pathway"/>
    <property type="evidence" value="ECO:0007669"/>
    <property type="project" value="TreeGrafter"/>
</dbReference>
<evidence type="ECO:0000256" key="3">
    <source>
        <dbReference type="ARBA" id="ARBA00022448"/>
    </source>
</evidence>
<dbReference type="PROSITE" id="PS51498">
    <property type="entry name" value="MABP"/>
    <property type="match status" value="1"/>
</dbReference>
<dbReference type="PROSITE" id="PS51497">
    <property type="entry name" value="UMA"/>
    <property type="match status" value="1"/>
</dbReference>
<name>A0A6J2WIF1_CHACN</name>
<dbReference type="InParanoid" id="A0A6J2WIF1"/>
<keyword evidence="4" id="KW-0967">Endosome</keyword>
<evidence type="ECO:0000259" key="10">
    <source>
        <dbReference type="PROSITE" id="PS51498"/>
    </source>
</evidence>
<organism evidence="11 12">
    <name type="scientific">Chanos chanos</name>
    <name type="common">Milkfish</name>
    <name type="synonym">Mugil chanos</name>
    <dbReference type="NCBI Taxonomy" id="29144"/>
    <lineage>
        <taxon>Eukaryota</taxon>
        <taxon>Metazoa</taxon>
        <taxon>Chordata</taxon>
        <taxon>Craniata</taxon>
        <taxon>Vertebrata</taxon>
        <taxon>Euteleostomi</taxon>
        <taxon>Actinopterygii</taxon>
        <taxon>Neopterygii</taxon>
        <taxon>Teleostei</taxon>
        <taxon>Ostariophysi</taxon>
        <taxon>Gonorynchiformes</taxon>
        <taxon>Chanidae</taxon>
        <taxon>Chanos</taxon>
    </lineage>
</organism>
<dbReference type="AlphaFoldDB" id="A0A6J2WIF1"/>
<dbReference type="PANTHER" id="PTHR31547">
    <property type="entry name" value="MULTIVESICULAR BODY SUBUNIT 12B"/>
    <property type="match status" value="1"/>
</dbReference>
<dbReference type="GO" id="GO:0000813">
    <property type="term" value="C:ESCRT I complex"/>
    <property type="evidence" value="ECO:0007669"/>
    <property type="project" value="InterPro"/>
</dbReference>
<evidence type="ECO:0000313" key="11">
    <source>
        <dbReference type="Proteomes" id="UP000504632"/>
    </source>
</evidence>
<evidence type="ECO:0000259" key="9">
    <source>
        <dbReference type="PROSITE" id="PS51497"/>
    </source>
</evidence>
<dbReference type="PANTHER" id="PTHR31547:SF1">
    <property type="entry name" value="MULTIVESICULAR BODY SUBUNIT 12B"/>
    <property type="match status" value="1"/>
</dbReference>
<gene>
    <name evidence="12" type="primary">mvb12bb</name>
</gene>
<keyword evidence="6" id="KW-0472">Membrane</keyword>
<feature type="domain" description="UMA" evidence="9">
    <location>
        <begin position="218"/>
        <end position="267"/>
    </location>
</feature>
<keyword evidence="3" id="KW-0813">Transport</keyword>
<evidence type="ECO:0000256" key="4">
    <source>
        <dbReference type="ARBA" id="ARBA00022753"/>
    </source>
</evidence>
<feature type="domain" description="MABP" evidence="10">
    <location>
        <begin position="15"/>
        <end position="161"/>
    </location>
</feature>
<dbReference type="RefSeq" id="XP_030643106.1">
    <property type="nucleotide sequence ID" value="XM_030787246.1"/>
</dbReference>
<evidence type="ECO:0000256" key="7">
    <source>
        <dbReference type="ARBA" id="ARBA00053101"/>
    </source>
</evidence>